<accession>A0ACB9D1B9</accession>
<reference evidence="1 2" key="2">
    <citation type="journal article" date="2022" name="Mol. Ecol. Resour.">
        <title>The genomes of chicory, endive, great burdock and yacon provide insights into Asteraceae paleo-polyploidization history and plant inulin production.</title>
        <authorList>
            <person name="Fan W."/>
            <person name="Wang S."/>
            <person name="Wang H."/>
            <person name="Wang A."/>
            <person name="Jiang F."/>
            <person name="Liu H."/>
            <person name="Zhao H."/>
            <person name="Xu D."/>
            <person name="Zhang Y."/>
        </authorList>
    </citation>
    <scope>NUCLEOTIDE SEQUENCE [LARGE SCALE GENOMIC DNA]</scope>
    <source>
        <strain evidence="2">cv. Punajuju</strain>
        <tissue evidence="1">Leaves</tissue>
    </source>
</reference>
<evidence type="ECO:0000313" key="2">
    <source>
        <dbReference type="Proteomes" id="UP001055811"/>
    </source>
</evidence>
<proteinExistence type="predicted"/>
<evidence type="ECO:0000313" key="1">
    <source>
        <dbReference type="EMBL" id="KAI3740354.1"/>
    </source>
</evidence>
<keyword evidence="2" id="KW-1185">Reference proteome</keyword>
<sequence length="84" mass="9527">MPWTDYGRKREKEKKREAGIDGYVLLAGFHEIIGTATRRGNQEEDGQAELWRQYGCDGVASRSFKTSFVMVLVPNEVDDSETQA</sequence>
<comment type="caution">
    <text evidence="1">The sequence shown here is derived from an EMBL/GenBank/DDBJ whole genome shotgun (WGS) entry which is preliminary data.</text>
</comment>
<name>A0ACB9D1B9_CICIN</name>
<organism evidence="1 2">
    <name type="scientific">Cichorium intybus</name>
    <name type="common">Chicory</name>
    <dbReference type="NCBI Taxonomy" id="13427"/>
    <lineage>
        <taxon>Eukaryota</taxon>
        <taxon>Viridiplantae</taxon>
        <taxon>Streptophyta</taxon>
        <taxon>Embryophyta</taxon>
        <taxon>Tracheophyta</taxon>
        <taxon>Spermatophyta</taxon>
        <taxon>Magnoliopsida</taxon>
        <taxon>eudicotyledons</taxon>
        <taxon>Gunneridae</taxon>
        <taxon>Pentapetalae</taxon>
        <taxon>asterids</taxon>
        <taxon>campanulids</taxon>
        <taxon>Asterales</taxon>
        <taxon>Asteraceae</taxon>
        <taxon>Cichorioideae</taxon>
        <taxon>Cichorieae</taxon>
        <taxon>Cichoriinae</taxon>
        <taxon>Cichorium</taxon>
    </lineage>
</organism>
<dbReference type="EMBL" id="CM042013">
    <property type="protein sequence ID" value="KAI3740354.1"/>
    <property type="molecule type" value="Genomic_DNA"/>
</dbReference>
<reference evidence="2" key="1">
    <citation type="journal article" date="2022" name="Mol. Ecol. Resour.">
        <title>The genomes of chicory, endive, great burdock and yacon provide insights into Asteraceae palaeo-polyploidization history and plant inulin production.</title>
        <authorList>
            <person name="Fan W."/>
            <person name="Wang S."/>
            <person name="Wang H."/>
            <person name="Wang A."/>
            <person name="Jiang F."/>
            <person name="Liu H."/>
            <person name="Zhao H."/>
            <person name="Xu D."/>
            <person name="Zhang Y."/>
        </authorList>
    </citation>
    <scope>NUCLEOTIDE SEQUENCE [LARGE SCALE GENOMIC DNA]</scope>
    <source>
        <strain evidence="2">cv. Punajuju</strain>
    </source>
</reference>
<gene>
    <name evidence="1" type="ORF">L2E82_30782</name>
</gene>
<protein>
    <submittedName>
        <fullName evidence="1">Uncharacterized protein</fullName>
    </submittedName>
</protein>
<dbReference type="Proteomes" id="UP001055811">
    <property type="component" value="Linkage Group LG05"/>
</dbReference>